<protein>
    <submittedName>
        <fullName evidence="1">Uncharacterized protein</fullName>
    </submittedName>
</protein>
<reference evidence="1 2" key="1">
    <citation type="submission" date="2019-11" db="EMBL/GenBank/DDBJ databases">
        <title>The genome sequence of Methylocystis heyeri.</title>
        <authorList>
            <person name="Oshkin I.Y."/>
            <person name="Miroshnikov K."/>
            <person name="Dedysh S.N."/>
        </authorList>
    </citation>
    <scope>NUCLEOTIDE SEQUENCE [LARGE SCALE GENOMIC DNA]</scope>
    <source>
        <strain evidence="1 2">H2</strain>
    </source>
</reference>
<organism evidence="1 2">
    <name type="scientific">Methylocystis heyeri</name>
    <dbReference type="NCBI Taxonomy" id="391905"/>
    <lineage>
        <taxon>Bacteria</taxon>
        <taxon>Pseudomonadati</taxon>
        <taxon>Pseudomonadota</taxon>
        <taxon>Alphaproteobacteria</taxon>
        <taxon>Hyphomicrobiales</taxon>
        <taxon>Methylocystaceae</taxon>
        <taxon>Methylocystis</taxon>
    </lineage>
</organism>
<evidence type="ECO:0000313" key="1">
    <source>
        <dbReference type="EMBL" id="QGM47828.1"/>
    </source>
</evidence>
<dbReference type="KEGG" id="mhey:H2LOC_020310"/>
<dbReference type="EMBL" id="CP046052">
    <property type="protein sequence ID" value="QGM47828.1"/>
    <property type="molecule type" value="Genomic_DNA"/>
</dbReference>
<proteinExistence type="predicted"/>
<accession>A0A6B8KLY0</accession>
<dbReference type="RefSeq" id="WP_136494479.1">
    <property type="nucleotide sequence ID" value="NZ_CP046052.1"/>
</dbReference>
<dbReference type="OrthoDB" id="9944607at2"/>
<name>A0A6B8KLY0_9HYPH</name>
<keyword evidence="2" id="KW-1185">Reference proteome</keyword>
<dbReference type="AlphaFoldDB" id="A0A6B8KLY0"/>
<sequence>MTEARIISFETGTRSRRLQIEIESWRARLRLAYARDWDWRAREICKLEIRRLSDLARALAREMS</sequence>
<gene>
    <name evidence="1" type="ORF">H2LOC_020310</name>
</gene>
<dbReference type="Proteomes" id="UP000309061">
    <property type="component" value="Chromosome"/>
</dbReference>
<evidence type="ECO:0000313" key="2">
    <source>
        <dbReference type="Proteomes" id="UP000309061"/>
    </source>
</evidence>